<gene>
    <name evidence="5" type="ORF">A4R43_00850</name>
</gene>
<dbReference type="KEGG" id="aab:A4R43_00850"/>
<reference evidence="5 6" key="1">
    <citation type="submission" date="2016-04" db="EMBL/GenBank/DDBJ databases">
        <title>Complete genome sequence and analysis of deep-sea sediment isolate, Amycolatopsis sp. WP1.</title>
        <authorList>
            <person name="Wang H."/>
            <person name="Chen S."/>
            <person name="Wu Q."/>
        </authorList>
    </citation>
    <scope>NUCLEOTIDE SEQUENCE [LARGE SCALE GENOMIC DNA]</scope>
    <source>
        <strain evidence="5 6">WP1</strain>
    </source>
</reference>
<dbReference type="SUPFAM" id="SSF53474">
    <property type="entry name" value="alpha/beta-Hydrolases"/>
    <property type="match status" value="1"/>
</dbReference>
<keyword evidence="3" id="KW-0732">Signal</keyword>
<dbReference type="PRINTS" id="PR00793">
    <property type="entry name" value="PROAMNOPTASE"/>
</dbReference>
<feature type="chain" id="PRO_5039121459" evidence="3">
    <location>
        <begin position="24"/>
        <end position="287"/>
    </location>
</feature>
<dbReference type="InterPro" id="IPR002410">
    <property type="entry name" value="Peptidase_S33"/>
</dbReference>
<organism evidence="5 6">
    <name type="scientific">Amycolatopsis albispora</name>
    <dbReference type="NCBI Taxonomy" id="1804986"/>
    <lineage>
        <taxon>Bacteria</taxon>
        <taxon>Bacillati</taxon>
        <taxon>Actinomycetota</taxon>
        <taxon>Actinomycetes</taxon>
        <taxon>Pseudonocardiales</taxon>
        <taxon>Pseudonocardiaceae</taxon>
        <taxon>Amycolatopsis</taxon>
    </lineage>
</organism>
<evidence type="ECO:0000256" key="3">
    <source>
        <dbReference type="SAM" id="SignalP"/>
    </source>
</evidence>
<feature type="signal peptide" evidence="3">
    <location>
        <begin position="1"/>
        <end position="23"/>
    </location>
</feature>
<evidence type="ECO:0000259" key="4">
    <source>
        <dbReference type="Pfam" id="PF00561"/>
    </source>
</evidence>
<dbReference type="Pfam" id="PF00561">
    <property type="entry name" value="Abhydrolase_1"/>
    <property type="match status" value="1"/>
</dbReference>
<dbReference type="RefSeq" id="WP_113690527.1">
    <property type="nucleotide sequence ID" value="NZ_CP015163.1"/>
</dbReference>
<dbReference type="GO" id="GO:0004177">
    <property type="term" value="F:aminopeptidase activity"/>
    <property type="evidence" value="ECO:0007669"/>
    <property type="project" value="UniProtKB-EC"/>
</dbReference>
<proteinExistence type="inferred from homology"/>
<dbReference type="Proteomes" id="UP000250434">
    <property type="component" value="Chromosome"/>
</dbReference>
<dbReference type="PANTHER" id="PTHR46438:SF11">
    <property type="entry name" value="LIPASE-RELATED"/>
    <property type="match status" value="1"/>
</dbReference>
<comment type="similarity">
    <text evidence="1">Belongs to the peptidase S33 family.</text>
</comment>
<sequence>MIRNVRAAGALALCCAAAAVALAGCDEASGDGLLTGTAKIQVDGKSVNVSCSGASEHRPTIILLHGGGDGLDKLAGLQGRLAEKDRVCSYDRLGAGASDQPGGPQTMEDTGKILTGVIDQVAGGGPVVLAGHSLGGLIAGRYAPAHQDKVEGLVLMDATSPSQGADLTDVIPPSATGMGPQLRDQTLAVLSGQSPEQLAMPDGMVASAGDIPVEVITHGKQYLAAAVPEYGPALEQKWADGQRKWLALSSDSKLTTAANSEHYIYVDEPDVAVRAIQRVADQIAENM</sequence>
<evidence type="ECO:0000313" key="5">
    <source>
        <dbReference type="EMBL" id="AXB41241.1"/>
    </source>
</evidence>
<protein>
    <submittedName>
        <fullName evidence="5">Hydrolase</fullName>
    </submittedName>
</protein>
<evidence type="ECO:0000256" key="1">
    <source>
        <dbReference type="ARBA" id="ARBA00010088"/>
    </source>
</evidence>
<dbReference type="GO" id="GO:0006508">
    <property type="term" value="P:proteolysis"/>
    <property type="evidence" value="ECO:0007669"/>
    <property type="project" value="InterPro"/>
</dbReference>
<keyword evidence="2 5" id="KW-0378">Hydrolase</keyword>
<dbReference type="InterPro" id="IPR029058">
    <property type="entry name" value="AB_hydrolase_fold"/>
</dbReference>
<dbReference type="EMBL" id="CP015163">
    <property type="protein sequence ID" value="AXB41241.1"/>
    <property type="molecule type" value="Genomic_DNA"/>
</dbReference>
<keyword evidence="6" id="KW-1185">Reference proteome</keyword>
<dbReference type="InterPro" id="IPR000073">
    <property type="entry name" value="AB_hydrolase_1"/>
</dbReference>
<dbReference type="Gene3D" id="3.40.50.1820">
    <property type="entry name" value="alpha/beta hydrolase"/>
    <property type="match status" value="1"/>
</dbReference>
<evidence type="ECO:0000256" key="2">
    <source>
        <dbReference type="ARBA" id="ARBA00022801"/>
    </source>
</evidence>
<dbReference type="AlphaFoldDB" id="A0A344KZL7"/>
<dbReference type="PANTHER" id="PTHR46438">
    <property type="entry name" value="ALPHA/BETA-HYDROLASES SUPERFAMILY PROTEIN"/>
    <property type="match status" value="1"/>
</dbReference>
<name>A0A344KZL7_9PSEU</name>
<feature type="domain" description="AB hydrolase-1" evidence="4">
    <location>
        <begin position="59"/>
        <end position="166"/>
    </location>
</feature>
<evidence type="ECO:0000313" key="6">
    <source>
        <dbReference type="Proteomes" id="UP000250434"/>
    </source>
</evidence>
<accession>A0A344KZL7</accession>
<dbReference type="PROSITE" id="PS51257">
    <property type="entry name" value="PROKAR_LIPOPROTEIN"/>
    <property type="match status" value="1"/>
</dbReference>
<dbReference type="OrthoDB" id="7185741at2"/>